<feature type="transmembrane region" description="Helical" evidence="1">
    <location>
        <begin position="116"/>
        <end position="135"/>
    </location>
</feature>
<keyword evidence="1" id="KW-0472">Membrane</keyword>
<proteinExistence type="predicted"/>
<evidence type="ECO:0000313" key="2">
    <source>
        <dbReference type="EMBL" id="NNI78460.1"/>
    </source>
</evidence>
<keyword evidence="1" id="KW-0812">Transmembrane</keyword>
<name>A0A849CNW9_PASMD</name>
<reference evidence="2 3" key="1">
    <citation type="journal article" date="2018" name="Front. Microbiol.">
        <title>Genetic and Phylogenetic Characteristics of Pasteurella multocida Isolates From Different Host Species.</title>
        <authorList>
            <person name="Peng Z."/>
            <person name="Liang W."/>
            <person name="Wang F."/>
            <person name="Xu Z."/>
            <person name="Xie Z."/>
            <person name="Lian Z."/>
            <person name="Hua L."/>
            <person name="Zhou R."/>
            <person name="Chen H."/>
            <person name="Wu B."/>
        </authorList>
    </citation>
    <scope>NUCLEOTIDE SEQUENCE [LARGE SCALE GENOMIC DNA]</scope>
    <source>
        <strain evidence="2 3">HNA06</strain>
    </source>
</reference>
<comment type="caution">
    <text evidence="2">The sequence shown here is derived from an EMBL/GenBank/DDBJ whole genome shotgun (WGS) entry which is preliminary data.</text>
</comment>
<organism evidence="2 3">
    <name type="scientific">Pasteurella multocida</name>
    <dbReference type="NCBI Taxonomy" id="747"/>
    <lineage>
        <taxon>Bacteria</taxon>
        <taxon>Pseudomonadati</taxon>
        <taxon>Pseudomonadota</taxon>
        <taxon>Gammaproteobacteria</taxon>
        <taxon>Pasteurellales</taxon>
        <taxon>Pasteurellaceae</taxon>
        <taxon>Pasteurella</taxon>
    </lineage>
</organism>
<evidence type="ECO:0000256" key="1">
    <source>
        <dbReference type="SAM" id="Phobius"/>
    </source>
</evidence>
<gene>
    <name evidence="2" type="ORF">C2800_03305</name>
</gene>
<feature type="transmembrane region" description="Helical" evidence="1">
    <location>
        <begin position="76"/>
        <end position="96"/>
    </location>
</feature>
<dbReference type="EMBL" id="PPVL01000002">
    <property type="protein sequence ID" value="NNI78460.1"/>
    <property type="molecule type" value="Genomic_DNA"/>
</dbReference>
<feature type="transmembrane region" description="Helical" evidence="1">
    <location>
        <begin position="20"/>
        <end position="40"/>
    </location>
</feature>
<keyword evidence="1" id="KW-1133">Transmembrane helix</keyword>
<feature type="transmembrane region" description="Helical" evidence="1">
    <location>
        <begin position="147"/>
        <end position="169"/>
    </location>
</feature>
<sequence>MSLRQAILPACLNNTGDSMAIVTNTPIWVWCVLLCLLYVGSKQSKTRQIKPYKLTFLPLIFLPIVIMSIMQSHHPLIAGFGFIVGLALGLFLGWIIWKDAPLLLRQGQQWIQRGSYLPLILYLFIFIFRYVVGVAQHTQQTITKTEFFNFIIGLPTGIGLGALFAILLFRQRPTTH</sequence>
<feature type="transmembrane region" description="Helical" evidence="1">
    <location>
        <begin position="52"/>
        <end position="70"/>
    </location>
</feature>
<accession>A0A849CNW9</accession>
<evidence type="ECO:0008006" key="4">
    <source>
        <dbReference type="Google" id="ProtNLM"/>
    </source>
</evidence>
<dbReference type="AlphaFoldDB" id="A0A849CNW9"/>
<dbReference type="Proteomes" id="UP000540079">
    <property type="component" value="Unassembled WGS sequence"/>
</dbReference>
<protein>
    <recommendedName>
        <fullName evidence="4">Transmembrane protein</fullName>
    </recommendedName>
</protein>
<evidence type="ECO:0000313" key="3">
    <source>
        <dbReference type="Proteomes" id="UP000540079"/>
    </source>
</evidence>